<protein>
    <submittedName>
        <fullName evidence="2">Uncharacterized protein</fullName>
    </submittedName>
</protein>
<reference evidence="2 3" key="1">
    <citation type="submission" date="2019-05" db="EMBL/GenBank/DDBJ databases">
        <title>Mikania micrantha, genome provides insights into the molecular mechanism of rapid growth.</title>
        <authorList>
            <person name="Liu B."/>
        </authorList>
    </citation>
    <scope>NUCLEOTIDE SEQUENCE [LARGE SCALE GENOMIC DNA]</scope>
    <source>
        <strain evidence="2">NLD-2019</strain>
        <tissue evidence="2">Leaf</tissue>
    </source>
</reference>
<feature type="compositionally biased region" description="Basic and acidic residues" evidence="1">
    <location>
        <begin position="57"/>
        <end position="69"/>
    </location>
</feature>
<evidence type="ECO:0000256" key="1">
    <source>
        <dbReference type="SAM" id="MobiDB-lite"/>
    </source>
</evidence>
<dbReference type="AlphaFoldDB" id="A0A5N6Q2G2"/>
<evidence type="ECO:0000313" key="2">
    <source>
        <dbReference type="EMBL" id="KAD7478151.1"/>
    </source>
</evidence>
<sequence>MASMSIEEWKPRRRSTVYVGIWRWKRFHYSKRLIEKEAHEDGCRQIIEAGRAEREELGNHVEKPSEGKNHGLNPGFEPNGGEGLRIPSVSHASGGTRVSRSEIDESILPINHQDN</sequence>
<dbReference type="Proteomes" id="UP000326396">
    <property type="component" value="Linkage Group LG1"/>
</dbReference>
<keyword evidence="3" id="KW-1185">Reference proteome</keyword>
<accession>A0A5N6Q2G2</accession>
<comment type="caution">
    <text evidence="2">The sequence shown here is derived from an EMBL/GenBank/DDBJ whole genome shotgun (WGS) entry which is preliminary data.</text>
</comment>
<dbReference type="EMBL" id="SZYD01000001">
    <property type="protein sequence ID" value="KAD7478151.1"/>
    <property type="molecule type" value="Genomic_DNA"/>
</dbReference>
<organism evidence="2 3">
    <name type="scientific">Mikania micrantha</name>
    <name type="common">bitter vine</name>
    <dbReference type="NCBI Taxonomy" id="192012"/>
    <lineage>
        <taxon>Eukaryota</taxon>
        <taxon>Viridiplantae</taxon>
        <taxon>Streptophyta</taxon>
        <taxon>Embryophyta</taxon>
        <taxon>Tracheophyta</taxon>
        <taxon>Spermatophyta</taxon>
        <taxon>Magnoliopsida</taxon>
        <taxon>eudicotyledons</taxon>
        <taxon>Gunneridae</taxon>
        <taxon>Pentapetalae</taxon>
        <taxon>asterids</taxon>
        <taxon>campanulids</taxon>
        <taxon>Asterales</taxon>
        <taxon>Asteraceae</taxon>
        <taxon>Asteroideae</taxon>
        <taxon>Heliantheae alliance</taxon>
        <taxon>Eupatorieae</taxon>
        <taxon>Mikania</taxon>
    </lineage>
</organism>
<evidence type="ECO:0000313" key="3">
    <source>
        <dbReference type="Proteomes" id="UP000326396"/>
    </source>
</evidence>
<feature type="region of interest" description="Disordered" evidence="1">
    <location>
        <begin position="57"/>
        <end position="115"/>
    </location>
</feature>
<proteinExistence type="predicted"/>
<name>A0A5N6Q2G2_9ASTR</name>
<gene>
    <name evidence="2" type="ORF">E3N88_01287</name>
</gene>